<evidence type="ECO:0000313" key="4">
    <source>
        <dbReference type="Proteomes" id="UP000199199"/>
    </source>
</evidence>
<dbReference type="AlphaFoldDB" id="A0A1I6RTC2"/>
<feature type="transmembrane region" description="Helical" evidence="2">
    <location>
        <begin position="60"/>
        <end position="81"/>
    </location>
</feature>
<dbReference type="Proteomes" id="UP000199199">
    <property type="component" value="Unassembled WGS sequence"/>
</dbReference>
<feature type="region of interest" description="Disordered" evidence="1">
    <location>
        <begin position="1"/>
        <end position="26"/>
    </location>
</feature>
<sequence>MKGAPVERVGAGSNRAKRTSSAKDGSRNIIVAESKVTAMSNQESQGSLMVDEDEDFVRKAMYIMFGWVVVVVAAGVLLLLLREPLAGLVAMGLL</sequence>
<accession>A0A1I6RTC2</accession>
<protein>
    <submittedName>
        <fullName evidence="3">Uncharacterized protein</fullName>
    </submittedName>
</protein>
<keyword evidence="2" id="KW-1133">Transmembrane helix</keyword>
<evidence type="ECO:0000256" key="2">
    <source>
        <dbReference type="SAM" id="Phobius"/>
    </source>
</evidence>
<proteinExistence type="predicted"/>
<reference evidence="4" key="1">
    <citation type="submission" date="2016-10" db="EMBL/GenBank/DDBJ databases">
        <authorList>
            <person name="Varghese N."/>
            <person name="Submissions S."/>
        </authorList>
    </citation>
    <scope>NUCLEOTIDE SEQUENCE [LARGE SCALE GENOMIC DNA]</scope>
    <source>
        <strain evidence="4">DSM 22427</strain>
    </source>
</reference>
<name>A0A1I6RTC2_9EURY</name>
<dbReference type="EMBL" id="FOZS01000002">
    <property type="protein sequence ID" value="SFS67973.1"/>
    <property type="molecule type" value="Genomic_DNA"/>
</dbReference>
<organism evidence="3 4">
    <name type="scientific">Halostagnicola kamekurae</name>
    <dbReference type="NCBI Taxonomy" id="619731"/>
    <lineage>
        <taxon>Archaea</taxon>
        <taxon>Methanobacteriati</taxon>
        <taxon>Methanobacteriota</taxon>
        <taxon>Stenosarchaea group</taxon>
        <taxon>Halobacteria</taxon>
        <taxon>Halobacteriales</taxon>
        <taxon>Natrialbaceae</taxon>
        <taxon>Halostagnicola</taxon>
    </lineage>
</organism>
<gene>
    <name evidence="3" type="ORF">SAMN04488556_2096</name>
</gene>
<keyword evidence="2" id="KW-0472">Membrane</keyword>
<keyword evidence="4" id="KW-1185">Reference proteome</keyword>
<keyword evidence="2" id="KW-0812">Transmembrane</keyword>
<evidence type="ECO:0000256" key="1">
    <source>
        <dbReference type="SAM" id="MobiDB-lite"/>
    </source>
</evidence>
<evidence type="ECO:0000313" key="3">
    <source>
        <dbReference type="EMBL" id="SFS67973.1"/>
    </source>
</evidence>